<keyword evidence="4" id="KW-1185">Reference proteome</keyword>
<dbReference type="GO" id="GO:0004497">
    <property type="term" value="F:monooxygenase activity"/>
    <property type="evidence" value="ECO:0007669"/>
    <property type="project" value="UniProtKB-KW"/>
</dbReference>
<dbReference type="AlphaFoldDB" id="A0AAV5VQD0"/>
<evidence type="ECO:0000256" key="2">
    <source>
        <dbReference type="ARBA" id="ARBA00023033"/>
    </source>
</evidence>
<evidence type="ECO:0000313" key="4">
    <source>
        <dbReference type="Proteomes" id="UP001432322"/>
    </source>
</evidence>
<dbReference type="Pfam" id="PF00067">
    <property type="entry name" value="p450"/>
    <property type="match status" value="1"/>
</dbReference>
<dbReference type="Gene3D" id="1.10.630.10">
    <property type="entry name" value="Cytochrome P450"/>
    <property type="match status" value="1"/>
</dbReference>
<dbReference type="GO" id="GO:0016705">
    <property type="term" value="F:oxidoreductase activity, acting on paired donors, with incorporation or reduction of molecular oxygen"/>
    <property type="evidence" value="ECO:0007669"/>
    <property type="project" value="InterPro"/>
</dbReference>
<gene>
    <name evidence="3" type="ORF">PFISCL1PPCAC_12938</name>
</gene>
<dbReference type="InterPro" id="IPR036396">
    <property type="entry name" value="Cyt_P450_sf"/>
</dbReference>
<comment type="similarity">
    <text evidence="1">Belongs to the cytochrome P450 family.</text>
</comment>
<feature type="non-terminal residue" evidence="3">
    <location>
        <position position="1"/>
    </location>
</feature>
<reference evidence="3" key="1">
    <citation type="submission" date="2023-10" db="EMBL/GenBank/DDBJ databases">
        <title>Genome assembly of Pristionchus species.</title>
        <authorList>
            <person name="Yoshida K."/>
            <person name="Sommer R.J."/>
        </authorList>
    </citation>
    <scope>NUCLEOTIDE SEQUENCE</scope>
    <source>
        <strain evidence="3">RS5133</strain>
    </source>
</reference>
<comment type="caution">
    <text evidence="3">The sequence shown here is derived from an EMBL/GenBank/DDBJ whole genome shotgun (WGS) entry which is preliminary data.</text>
</comment>
<accession>A0AAV5VQD0</accession>
<dbReference type="SUPFAM" id="SSF48264">
    <property type="entry name" value="Cytochrome P450"/>
    <property type="match status" value="1"/>
</dbReference>
<dbReference type="InterPro" id="IPR001128">
    <property type="entry name" value="Cyt_P450"/>
</dbReference>
<evidence type="ECO:0000313" key="3">
    <source>
        <dbReference type="EMBL" id="GMT21641.1"/>
    </source>
</evidence>
<protein>
    <recommendedName>
        <fullName evidence="5">Cytochrome P450</fullName>
    </recommendedName>
</protein>
<evidence type="ECO:0008006" key="5">
    <source>
        <dbReference type="Google" id="ProtNLM"/>
    </source>
</evidence>
<feature type="non-terminal residue" evidence="3">
    <location>
        <position position="180"/>
    </location>
</feature>
<dbReference type="GO" id="GO:0020037">
    <property type="term" value="F:heme binding"/>
    <property type="evidence" value="ECO:0007669"/>
    <property type="project" value="InterPro"/>
</dbReference>
<dbReference type="Proteomes" id="UP001432322">
    <property type="component" value="Unassembled WGS sequence"/>
</dbReference>
<dbReference type="InterPro" id="IPR002401">
    <property type="entry name" value="Cyt_P450_E_grp-I"/>
</dbReference>
<dbReference type="PANTHER" id="PTHR24284">
    <property type="entry name" value="CYTOCHROME P450 FAMILY"/>
    <property type="match status" value="1"/>
</dbReference>
<keyword evidence="2" id="KW-0560">Oxidoreductase</keyword>
<name>A0AAV5VQD0_9BILA</name>
<dbReference type="EMBL" id="BTSY01000004">
    <property type="protein sequence ID" value="GMT21641.1"/>
    <property type="molecule type" value="Genomic_DNA"/>
</dbReference>
<proteinExistence type="inferred from homology"/>
<sequence length="180" mass="20559">YPKGPRPFPIVGNLLQYDYKNLHVHIHELSEKFGPIFTLFLPVPVVVITSYQGFKEAYVTKGEFLAGRPVLATDEEFSFGENAGIINSNGQSWQDNRRLTISILRDFGMGKSLMEEKVKLSISEFLTYLESVDDKDNVDLRWPIQMLMANVINETLFGFRYAYDDCQPLVNFHDALLSVS</sequence>
<dbReference type="GO" id="GO:0005506">
    <property type="term" value="F:iron ion binding"/>
    <property type="evidence" value="ECO:0007669"/>
    <property type="project" value="InterPro"/>
</dbReference>
<keyword evidence="2" id="KW-0503">Monooxygenase</keyword>
<dbReference type="PANTHER" id="PTHR24284:SF1">
    <property type="entry name" value="CYTOCHROME P450 FAMILY"/>
    <property type="match status" value="1"/>
</dbReference>
<dbReference type="PRINTS" id="PR00463">
    <property type="entry name" value="EP450I"/>
</dbReference>
<organism evidence="3 4">
    <name type="scientific">Pristionchus fissidentatus</name>
    <dbReference type="NCBI Taxonomy" id="1538716"/>
    <lineage>
        <taxon>Eukaryota</taxon>
        <taxon>Metazoa</taxon>
        <taxon>Ecdysozoa</taxon>
        <taxon>Nematoda</taxon>
        <taxon>Chromadorea</taxon>
        <taxon>Rhabditida</taxon>
        <taxon>Rhabditina</taxon>
        <taxon>Diplogasteromorpha</taxon>
        <taxon>Diplogasteroidea</taxon>
        <taxon>Neodiplogasteridae</taxon>
        <taxon>Pristionchus</taxon>
    </lineage>
</organism>
<evidence type="ECO:0000256" key="1">
    <source>
        <dbReference type="ARBA" id="ARBA00010617"/>
    </source>
</evidence>